<keyword evidence="12" id="KW-1185">Reference proteome</keyword>
<evidence type="ECO:0000256" key="1">
    <source>
        <dbReference type="ARBA" id="ARBA00004651"/>
    </source>
</evidence>
<evidence type="ECO:0000256" key="4">
    <source>
        <dbReference type="ARBA" id="ARBA00022692"/>
    </source>
</evidence>
<evidence type="ECO:0000256" key="5">
    <source>
        <dbReference type="ARBA" id="ARBA00022989"/>
    </source>
</evidence>
<keyword evidence="4 7" id="KW-0812">Transmembrane</keyword>
<dbReference type="PANTHER" id="PTHR43634">
    <property type="entry name" value="OW CONDUCTANCE MECHANOSENSITIVE CHANNEL"/>
    <property type="match status" value="1"/>
</dbReference>
<evidence type="ECO:0000259" key="9">
    <source>
        <dbReference type="Pfam" id="PF21082"/>
    </source>
</evidence>
<proteinExistence type="inferred from homology"/>
<feature type="domain" description="Mechanosensitive ion channel MscS" evidence="8">
    <location>
        <begin position="196"/>
        <end position="261"/>
    </location>
</feature>
<dbReference type="InterPro" id="IPR023408">
    <property type="entry name" value="MscS_beta-dom_sf"/>
</dbReference>
<dbReference type="SUPFAM" id="SSF82689">
    <property type="entry name" value="Mechanosensitive channel protein MscS (YggB), C-terminal domain"/>
    <property type="match status" value="1"/>
</dbReference>
<feature type="transmembrane region" description="Helical" evidence="7">
    <location>
        <begin position="57"/>
        <end position="81"/>
    </location>
</feature>
<dbReference type="Gene3D" id="2.30.30.60">
    <property type="match status" value="1"/>
</dbReference>
<feature type="domain" description="Mechanosensitive ion channel transmembrane helices 2/3" evidence="10">
    <location>
        <begin position="153"/>
        <end position="194"/>
    </location>
</feature>
<feature type="transmembrane region" description="Helical" evidence="7">
    <location>
        <begin position="107"/>
        <end position="131"/>
    </location>
</feature>
<organism evidence="11 12">
    <name type="scientific">Hymenobacter psychrotolerans DSM 18569</name>
    <dbReference type="NCBI Taxonomy" id="1121959"/>
    <lineage>
        <taxon>Bacteria</taxon>
        <taxon>Pseudomonadati</taxon>
        <taxon>Bacteroidota</taxon>
        <taxon>Cytophagia</taxon>
        <taxon>Cytophagales</taxon>
        <taxon>Hymenobacteraceae</taxon>
        <taxon>Hymenobacter</taxon>
    </lineage>
</organism>
<dbReference type="Pfam" id="PF21082">
    <property type="entry name" value="MS_channel_3rd"/>
    <property type="match status" value="1"/>
</dbReference>
<keyword evidence="6 7" id="KW-0472">Membrane</keyword>
<dbReference type="InterPro" id="IPR049142">
    <property type="entry name" value="MS_channel_1st"/>
</dbReference>
<dbReference type="InterPro" id="IPR006685">
    <property type="entry name" value="MscS_channel_2nd"/>
</dbReference>
<dbReference type="SUPFAM" id="SSF82861">
    <property type="entry name" value="Mechanosensitive channel protein MscS (YggB), transmembrane region"/>
    <property type="match status" value="1"/>
</dbReference>
<evidence type="ECO:0000256" key="6">
    <source>
        <dbReference type="ARBA" id="ARBA00023136"/>
    </source>
</evidence>
<feature type="transmembrane region" description="Helical" evidence="7">
    <location>
        <begin position="16"/>
        <end position="36"/>
    </location>
</feature>
<evidence type="ECO:0000259" key="10">
    <source>
        <dbReference type="Pfam" id="PF21088"/>
    </source>
</evidence>
<keyword evidence="5 7" id="KW-1133">Transmembrane helix</keyword>
<dbReference type="Gene3D" id="1.10.287.1260">
    <property type="match status" value="1"/>
</dbReference>
<keyword evidence="3" id="KW-1003">Cell membrane</keyword>
<dbReference type="InterPro" id="IPR011014">
    <property type="entry name" value="MscS_channel_TM-2"/>
</dbReference>
<dbReference type="InterPro" id="IPR010920">
    <property type="entry name" value="LSM_dom_sf"/>
</dbReference>
<dbReference type="InterPro" id="IPR049278">
    <property type="entry name" value="MS_channel_C"/>
</dbReference>
<dbReference type="AlphaFoldDB" id="A0A1M6PXV2"/>
<sequence length="381" mass="42111">MTLQEILHYRLLGNNVGAYLTCAGILLFGYAFRRLLSRLLSRLVFRFIRKRTEGVSEAQFQALLIQPMSIVVFFATIYLAFQVLDYPVSSSELTKHEPWPKVALFRLYQVGLIVGITWIGLRLVDFLTLVFRRRAEASTSRLNNQLIPFAKDLLKVLVLTLAFLALLGRVFGVNVTALIGGLGIGGLAVAFAAKESLENLIASFTIFLDRPFAVGDLVDVGGVTGTVEKVGFRSTRLRTAEKSYVTVPNKSMIDKPLDNLSLRTARRVNFTLALSHTTTSQQLHQIVREGKRLIGENPLVTQDVQIQFAALTPAAKEVTVQYFVETTSYDEYLAVKEEMNYRLIEAVERAGGSFASSGTTVVQLGHGGPLEGLNPVNTPLL</sequence>
<dbReference type="PANTHER" id="PTHR43634:SF2">
    <property type="entry name" value="LOW CONDUCTANCE MECHANOSENSITIVE CHANNEL YNAI"/>
    <property type="match status" value="1"/>
</dbReference>
<dbReference type="Proteomes" id="UP000183947">
    <property type="component" value="Unassembled WGS sequence"/>
</dbReference>
<feature type="transmembrane region" description="Helical" evidence="7">
    <location>
        <begin position="177"/>
        <end position="193"/>
    </location>
</feature>
<dbReference type="RefSeq" id="WP_073280989.1">
    <property type="nucleotide sequence ID" value="NZ_FRAS01000001.1"/>
</dbReference>
<feature type="domain" description="Mechanosensitive ion channel MscS C-terminal" evidence="9">
    <location>
        <begin position="278"/>
        <end position="351"/>
    </location>
</feature>
<protein>
    <submittedName>
        <fullName evidence="11">MscS family membrane protein</fullName>
    </submittedName>
</protein>
<comment type="similarity">
    <text evidence="2">Belongs to the MscS (TC 1.A.23) family.</text>
</comment>
<dbReference type="OrthoDB" id="9809206at2"/>
<comment type="subcellular location">
    <subcellularLocation>
        <location evidence="1">Cell membrane</location>
        <topology evidence="1">Multi-pass membrane protein</topology>
    </subcellularLocation>
</comment>
<dbReference type="InterPro" id="IPR045042">
    <property type="entry name" value="YnaI-like"/>
</dbReference>
<name>A0A1M6PXV2_9BACT</name>
<dbReference type="Pfam" id="PF21088">
    <property type="entry name" value="MS_channel_1st"/>
    <property type="match status" value="1"/>
</dbReference>
<dbReference type="STRING" id="1121959.SAMN02746009_00381"/>
<evidence type="ECO:0000259" key="8">
    <source>
        <dbReference type="Pfam" id="PF00924"/>
    </source>
</evidence>
<dbReference type="SUPFAM" id="SSF50182">
    <property type="entry name" value="Sm-like ribonucleoproteins"/>
    <property type="match status" value="1"/>
</dbReference>
<dbReference type="Pfam" id="PF00924">
    <property type="entry name" value="MS_channel_2nd"/>
    <property type="match status" value="1"/>
</dbReference>
<accession>A0A1M6PXV2</accession>
<dbReference type="GO" id="GO:0005886">
    <property type="term" value="C:plasma membrane"/>
    <property type="evidence" value="ECO:0007669"/>
    <property type="project" value="UniProtKB-SubCell"/>
</dbReference>
<evidence type="ECO:0000256" key="2">
    <source>
        <dbReference type="ARBA" id="ARBA00008017"/>
    </source>
</evidence>
<evidence type="ECO:0000313" key="11">
    <source>
        <dbReference type="EMBL" id="SHK12717.1"/>
    </source>
</evidence>
<gene>
    <name evidence="11" type="ORF">SAMN02746009_00381</name>
</gene>
<dbReference type="EMBL" id="FRAS01000001">
    <property type="protein sequence ID" value="SHK12717.1"/>
    <property type="molecule type" value="Genomic_DNA"/>
</dbReference>
<dbReference type="InterPro" id="IPR011066">
    <property type="entry name" value="MscS_channel_C_sf"/>
</dbReference>
<evidence type="ECO:0000256" key="3">
    <source>
        <dbReference type="ARBA" id="ARBA00022475"/>
    </source>
</evidence>
<dbReference type="GO" id="GO:0008381">
    <property type="term" value="F:mechanosensitive monoatomic ion channel activity"/>
    <property type="evidence" value="ECO:0007669"/>
    <property type="project" value="UniProtKB-ARBA"/>
</dbReference>
<evidence type="ECO:0000256" key="7">
    <source>
        <dbReference type="SAM" id="Phobius"/>
    </source>
</evidence>
<reference evidence="12" key="1">
    <citation type="submission" date="2016-11" db="EMBL/GenBank/DDBJ databases">
        <authorList>
            <person name="Varghese N."/>
            <person name="Submissions S."/>
        </authorList>
    </citation>
    <scope>NUCLEOTIDE SEQUENCE [LARGE SCALE GENOMIC DNA]</scope>
    <source>
        <strain evidence="12">DSM 18569</strain>
    </source>
</reference>
<evidence type="ECO:0000313" key="12">
    <source>
        <dbReference type="Proteomes" id="UP000183947"/>
    </source>
</evidence>